<dbReference type="Proteomes" id="UP000320762">
    <property type="component" value="Unassembled WGS sequence"/>
</dbReference>
<evidence type="ECO:0000259" key="2">
    <source>
        <dbReference type="Pfam" id="PF01425"/>
    </source>
</evidence>
<feature type="domain" description="Amidase" evidence="2">
    <location>
        <begin position="194"/>
        <end position="591"/>
    </location>
</feature>
<reference evidence="4 5" key="1">
    <citation type="journal article" date="2019" name="New Phytol.">
        <title>Comparative genomics reveals unique wood-decay strategies and fruiting body development in the Schizophyllaceae.</title>
        <authorList>
            <person name="Almasi E."/>
            <person name="Sahu N."/>
            <person name="Krizsan K."/>
            <person name="Balint B."/>
            <person name="Kovacs G.M."/>
            <person name="Kiss B."/>
            <person name="Cseklye J."/>
            <person name="Drula E."/>
            <person name="Henrissat B."/>
            <person name="Nagy I."/>
            <person name="Chovatia M."/>
            <person name="Adam C."/>
            <person name="LaButti K."/>
            <person name="Lipzen A."/>
            <person name="Riley R."/>
            <person name="Grigoriev I.V."/>
            <person name="Nagy L.G."/>
        </authorList>
    </citation>
    <scope>NUCLEOTIDE SEQUENCE [LARGE SCALE GENOMIC DNA]</scope>
    <source>
        <strain evidence="4 5">NL-1724</strain>
    </source>
</reference>
<feature type="signal peptide" evidence="1">
    <location>
        <begin position="1"/>
        <end position="20"/>
    </location>
</feature>
<dbReference type="PANTHER" id="PTHR46310:SF7">
    <property type="entry name" value="AMIDASE 1"/>
    <property type="match status" value="1"/>
</dbReference>
<dbReference type="EMBL" id="VDMD01000008">
    <property type="protein sequence ID" value="TRM64118.1"/>
    <property type="molecule type" value="Genomic_DNA"/>
</dbReference>
<feature type="domain" description="Scytalone dehydratase-like protein Arp1 N-terminal" evidence="3">
    <location>
        <begin position="46"/>
        <end position="108"/>
    </location>
</feature>
<dbReference type="Pfam" id="PF26053">
    <property type="entry name" value="DUF8016"/>
    <property type="match status" value="1"/>
</dbReference>
<organism evidence="4 5">
    <name type="scientific">Schizophyllum amplum</name>
    <dbReference type="NCBI Taxonomy" id="97359"/>
    <lineage>
        <taxon>Eukaryota</taxon>
        <taxon>Fungi</taxon>
        <taxon>Dikarya</taxon>
        <taxon>Basidiomycota</taxon>
        <taxon>Agaricomycotina</taxon>
        <taxon>Agaricomycetes</taxon>
        <taxon>Agaricomycetidae</taxon>
        <taxon>Agaricales</taxon>
        <taxon>Schizophyllaceae</taxon>
        <taxon>Schizophyllum</taxon>
    </lineage>
</organism>
<dbReference type="InterPro" id="IPR058329">
    <property type="entry name" value="Arp1_N"/>
</dbReference>
<feature type="chain" id="PRO_5021945237" evidence="1">
    <location>
        <begin position="21"/>
        <end position="624"/>
    </location>
</feature>
<dbReference type="Pfam" id="PF01425">
    <property type="entry name" value="Amidase"/>
    <property type="match status" value="1"/>
</dbReference>
<dbReference type="SUPFAM" id="SSF75304">
    <property type="entry name" value="Amidase signature (AS) enzymes"/>
    <property type="match status" value="1"/>
</dbReference>
<keyword evidence="1" id="KW-0732">Signal</keyword>
<dbReference type="Gene3D" id="3.90.1300.10">
    <property type="entry name" value="Amidase signature (AS) domain"/>
    <property type="match status" value="1"/>
</dbReference>
<name>A0A550CH36_9AGAR</name>
<dbReference type="InterPro" id="IPR036928">
    <property type="entry name" value="AS_sf"/>
</dbReference>
<comment type="caution">
    <text evidence="4">The sequence shown here is derived from an EMBL/GenBank/DDBJ whole genome shotgun (WGS) entry which is preliminary data.</text>
</comment>
<dbReference type="PANTHER" id="PTHR46310">
    <property type="entry name" value="AMIDASE 1"/>
    <property type="match status" value="1"/>
</dbReference>
<dbReference type="AlphaFoldDB" id="A0A550CH36"/>
<proteinExistence type="predicted"/>
<gene>
    <name evidence="4" type="ORF">BD626DRAFT_568709</name>
</gene>
<sequence length="624" mass="67226">MKCLSITAATLALGASCASAWLTSTTLEYADVSYFVPHLPVTSFTGDLPAAKEAGLVPFTVVQAANSTLSSDYVQSQLSVYASSDDVFSDYFTDVLYIQSLCDGTTLDGTLDATVFLSQDLSSTDILAPGPYFLSATSGDVYKAYRLYPDTQSAFTEGLVPYTDDSFHSVHAAAFTGQAEVAVPVPSRLYSIGDDRPLAGLRFAVKDIYHVKGVRTGAASRAFYSLYPERNESAPAVQRILDMGGELVGKAKTSQFANGENPTADWIEVLAPFNPRGDGWQYCSSSSAGSAVSVASYDWIDHAIGTDTSGSMRFPAAYNGVFGARPSHDAITTDGVVPCTPKFDTAGVFARDAKAQKKFAHAWYGEDRFTEYPSLPKKILRAVNSTIGGFPVASNASQDIYDGFIDQLQAYLGADVEDFDASKEWLSSGPSEEELLVYTNMSYLAIAWYDQVQLVQVPFFADWAAKYNGSIPPINPKSRASFSYGNNNVTDASYAEALAIRANFTNWWNTAVNPTNNDTCADSIYVYPAGTAGAPRYRDTYFLQPSVVVNWQISHAAVYGGLPDFVVPLGQVEYASEKTGVNETLPVSISIGSAQGCDWMLYDLLEGLENAGIIGPVKTGKMAF</sequence>
<evidence type="ECO:0000313" key="4">
    <source>
        <dbReference type="EMBL" id="TRM64118.1"/>
    </source>
</evidence>
<dbReference type="InterPro" id="IPR023631">
    <property type="entry name" value="Amidase_dom"/>
</dbReference>
<evidence type="ECO:0000313" key="5">
    <source>
        <dbReference type="Proteomes" id="UP000320762"/>
    </source>
</evidence>
<evidence type="ECO:0000256" key="1">
    <source>
        <dbReference type="SAM" id="SignalP"/>
    </source>
</evidence>
<keyword evidence="5" id="KW-1185">Reference proteome</keyword>
<protein>
    <submittedName>
        <fullName evidence="4">Amidase signature domain-containing protein</fullName>
    </submittedName>
</protein>
<accession>A0A550CH36</accession>
<dbReference type="OrthoDB" id="5423360at2759"/>
<evidence type="ECO:0000259" key="3">
    <source>
        <dbReference type="Pfam" id="PF26053"/>
    </source>
</evidence>
<dbReference type="PROSITE" id="PS51257">
    <property type="entry name" value="PROKAR_LIPOPROTEIN"/>
    <property type="match status" value="1"/>
</dbReference>
<dbReference type="STRING" id="97359.A0A550CH36"/>